<accession>A0A835LUS3</accession>
<evidence type="ECO:0000256" key="1">
    <source>
        <dbReference type="ARBA" id="ARBA00004128"/>
    </source>
</evidence>
<evidence type="ECO:0000256" key="2">
    <source>
        <dbReference type="ARBA" id="ARBA00006779"/>
    </source>
</evidence>
<sequence>MASFIRMEKFEMNYRGESGSWDWWKKVNDSEEWQQGIFYTLSAAYAIVSFIALVQLFRIQMRVPEYGWTTQKVFHLLNFIVNGLRAVLFGFYKSVFLIRPKALEMVLLDLPGLLFFSTYTLLVLFWAEIYHQARSLSIDKLRPSYLIINGIVYFIQVCIWLYVRFSHQPIAVEVAKLFFSVISFFAALGFVIYGGRLFYMLRRFPIESKGRQNKLNEVGFVTGICCICFLIRCFVVLPKPVTSELSVLEEGKKTSQDLAIDTDTTPTITHKIFVLCKDNCRACGRWYSTGMGNGSDGPDIYPWACLGAHFNPAITIAFAVSRRFPWRHVPSYFGAQLLGSILATTTLHVLYNHKVDLTKIVNAYSGSTTGLEALIWEFIITFMLMFTVCGVATDHRAINELSGVAVGATVLFNVIVAGPVTGASMNPARSIGPALVSLKFDNLWIYIVAPVLGASAATLVYGLVRVRAPDKSEDTIKSV</sequence>
<feature type="domain" description="THH1/TOM1/TOM3" evidence="9">
    <location>
        <begin position="22"/>
        <end position="242"/>
    </location>
</feature>
<keyword evidence="3 7" id="KW-0813">Transport</keyword>
<dbReference type="Pfam" id="PF00230">
    <property type="entry name" value="MIP"/>
    <property type="match status" value="1"/>
</dbReference>
<dbReference type="AlphaFoldDB" id="A0A835LUS3"/>
<keyword evidence="5 8" id="KW-1133">Transmembrane helix</keyword>
<evidence type="ECO:0000313" key="10">
    <source>
        <dbReference type="EMBL" id="KAF9608260.1"/>
    </source>
</evidence>
<proteinExistence type="inferred from homology"/>
<feature type="transmembrane region" description="Helical" evidence="8">
    <location>
        <begin position="373"/>
        <end position="392"/>
    </location>
</feature>
<dbReference type="Pfam" id="PF06454">
    <property type="entry name" value="THH1_TOM1-3_dom"/>
    <property type="match status" value="1"/>
</dbReference>
<feature type="transmembrane region" description="Helical" evidence="8">
    <location>
        <begin position="37"/>
        <end position="61"/>
    </location>
</feature>
<feature type="transmembrane region" description="Helical" evidence="8">
    <location>
        <begin position="73"/>
        <end position="92"/>
    </location>
</feature>
<dbReference type="InterPro" id="IPR000425">
    <property type="entry name" value="MIP"/>
</dbReference>
<keyword evidence="6 8" id="KW-0472">Membrane</keyword>
<dbReference type="PANTHER" id="PTHR31142:SF22">
    <property type="entry name" value="TOBAMOVIRUS MULTIPLICATION PROTEIN 1-LIKE"/>
    <property type="match status" value="1"/>
</dbReference>
<feature type="transmembrane region" description="Helical" evidence="8">
    <location>
        <begin position="443"/>
        <end position="464"/>
    </location>
</feature>
<dbReference type="PRINTS" id="PR00783">
    <property type="entry name" value="MINTRINSICP"/>
</dbReference>
<evidence type="ECO:0000256" key="5">
    <source>
        <dbReference type="ARBA" id="ARBA00022989"/>
    </source>
</evidence>
<comment type="subcellular location">
    <subcellularLocation>
        <location evidence="1">Vacuole membrane</location>
        <topology evidence="1">Multi-pass membrane protein</topology>
    </subcellularLocation>
</comment>
<dbReference type="OrthoDB" id="19798at2759"/>
<feature type="transmembrane region" description="Helical" evidence="8">
    <location>
        <begin position="404"/>
        <end position="423"/>
    </location>
</feature>
<evidence type="ECO:0000259" key="9">
    <source>
        <dbReference type="Pfam" id="PF06454"/>
    </source>
</evidence>
<keyword evidence="11" id="KW-1185">Reference proteome</keyword>
<feature type="transmembrane region" description="Helical" evidence="8">
    <location>
        <begin position="112"/>
        <end position="131"/>
    </location>
</feature>
<comment type="similarity">
    <text evidence="2">Belongs to the plant tobamovirus multiplication TOM1 protein family.</text>
</comment>
<evidence type="ECO:0000256" key="3">
    <source>
        <dbReference type="ARBA" id="ARBA00022448"/>
    </source>
</evidence>
<comment type="similarity">
    <text evidence="7">Belongs to the MIP/aquaporin (TC 1.A.8) family.</text>
</comment>
<feature type="transmembrane region" description="Helical" evidence="8">
    <location>
        <begin position="218"/>
        <end position="237"/>
    </location>
</feature>
<comment type="caution">
    <text evidence="10">The sequence shown here is derived from an EMBL/GenBank/DDBJ whole genome shotgun (WGS) entry which is preliminary data.</text>
</comment>
<dbReference type="EMBL" id="JADFTS010000004">
    <property type="protein sequence ID" value="KAF9608260.1"/>
    <property type="molecule type" value="Genomic_DNA"/>
</dbReference>
<feature type="transmembrane region" description="Helical" evidence="8">
    <location>
        <begin position="332"/>
        <end position="353"/>
    </location>
</feature>
<dbReference type="PROSITE" id="PS00221">
    <property type="entry name" value="MIP"/>
    <property type="match status" value="1"/>
</dbReference>
<keyword evidence="4 7" id="KW-0812">Transmembrane</keyword>
<dbReference type="GO" id="GO:0015267">
    <property type="term" value="F:channel activity"/>
    <property type="evidence" value="ECO:0007669"/>
    <property type="project" value="InterPro"/>
</dbReference>
<evidence type="ECO:0000256" key="4">
    <source>
        <dbReference type="ARBA" id="ARBA00022692"/>
    </source>
</evidence>
<feature type="transmembrane region" description="Helical" evidence="8">
    <location>
        <begin position="143"/>
        <end position="165"/>
    </location>
</feature>
<protein>
    <recommendedName>
        <fullName evidence="9">THH1/TOM1/TOM3 domain-containing protein</fullName>
    </recommendedName>
</protein>
<dbReference type="InterPro" id="IPR040226">
    <property type="entry name" value="THH1/TOM1/TOM3"/>
</dbReference>
<gene>
    <name evidence="10" type="ORF">IFM89_008545</name>
</gene>
<dbReference type="PANTHER" id="PTHR31142">
    <property type="entry name" value="TOBAMOVIRUS MULTIPLICATION PROTEIN 1-LIKE ISOFORM X1"/>
    <property type="match status" value="1"/>
</dbReference>
<dbReference type="Proteomes" id="UP000631114">
    <property type="component" value="Unassembled WGS sequence"/>
</dbReference>
<evidence type="ECO:0000256" key="8">
    <source>
        <dbReference type="SAM" id="Phobius"/>
    </source>
</evidence>
<reference evidence="10 11" key="1">
    <citation type="submission" date="2020-10" db="EMBL/GenBank/DDBJ databases">
        <title>The Coptis chinensis genome and diversification of protoberbering-type alkaloids.</title>
        <authorList>
            <person name="Wang B."/>
            <person name="Shu S."/>
            <person name="Song C."/>
            <person name="Liu Y."/>
        </authorList>
    </citation>
    <scope>NUCLEOTIDE SEQUENCE [LARGE SCALE GENOMIC DNA]</scope>
    <source>
        <strain evidence="10">HL-2020</strain>
        <tissue evidence="10">Leaf</tissue>
    </source>
</reference>
<feature type="transmembrane region" description="Helical" evidence="8">
    <location>
        <begin position="300"/>
        <end position="320"/>
    </location>
</feature>
<dbReference type="GO" id="GO:0005774">
    <property type="term" value="C:vacuolar membrane"/>
    <property type="evidence" value="ECO:0007669"/>
    <property type="project" value="UniProtKB-SubCell"/>
</dbReference>
<dbReference type="InterPro" id="IPR022357">
    <property type="entry name" value="MIP_CS"/>
</dbReference>
<feature type="transmembrane region" description="Helical" evidence="8">
    <location>
        <begin position="177"/>
        <end position="198"/>
    </location>
</feature>
<name>A0A835LUS3_9MAGN</name>
<evidence type="ECO:0000256" key="6">
    <source>
        <dbReference type="ARBA" id="ARBA00023136"/>
    </source>
</evidence>
<dbReference type="InterPro" id="IPR023271">
    <property type="entry name" value="Aquaporin-like"/>
</dbReference>
<dbReference type="InterPro" id="IPR009457">
    <property type="entry name" value="THH1/TOM1/TOM3_dom"/>
</dbReference>
<organism evidence="10 11">
    <name type="scientific">Coptis chinensis</name>
    <dbReference type="NCBI Taxonomy" id="261450"/>
    <lineage>
        <taxon>Eukaryota</taxon>
        <taxon>Viridiplantae</taxon>
        <taxon>Streptophyta</taxon>
        <taxon>Embryophyta</taxon>
        <taxon>Tracheophyta</taxon>
        <taxon>Spermatophyta</taxon>
        <taxon>Magnoliopsida</taxon>
        <taxon>Ranunculales</taxon>
        <taxon>Ranunculaceae</taxon>
        <taxon>Coptidoideae</taxon>
        <taxon>Coptis</taxon>
    </lineage>
</organism>
<evidence type="ECO:0000256" key="7">
    <source>
        <dbReference type="RuleBase" id="RU000477"/>
    </source>
</evidence>
<dbReference type="SUPFAM" id="SSF81338">
    <property type="entry name" value="Aquaporin-like"/>
    <property type="match status" value="1"/>
</dbReference>
<dbReference type="Gene3D" id="1.20.1080.10">
    <property type="entry name" value="Glycerol uptake facilitator protein"/>
    <property type="match status" value="1"/>
</dbReference>
<evidence type="ECO:0000313" key="11">
    <source>
        <dbReference type="Proteomes" id="UP000631114"/>
    </source>
</evidence>